<accession>A0A0N8H473</accession>
<dbReference type="SUPFAM" id="SSF49265">
    <property type="entry name" value="Fibronectin type III"/>
    <property type="match status" value="1"/>
</dbReference>
<sequence>MKFFINSLGSFTQNPLHINFNQSELQISDIPIYYAHIEGDYNYSLDIFVCKNELLGVKNHFSTETRKLFKLPDDDFEAYAFNVQDTSVNIVARNNTDINIYSPSTTGQQTNYNIYINDELIGEYQCYWESGFSNATIPTIVNLLPNNNYRLKVEVDFDNEPVDTNYEPNLELTTFKEFEFTSYNSPLVSELDVSTFNLTSTGFDLSWRTDLSGLYNCGPFEYDYSFVLEIDGVENQTFDTSSTLINVTGLNNNTTYSIKLICNYYFVENNNIIETRVSEFEITTSE</sequence>
<evidence type="ECO:0000313" key="2">
    <source>
        <dbReference type="Proteomes" id="UP000050280"/>
    </source>
</evidence>
<evidence type="ECO:0000313" key="1">
    <source>
        <dbReference type="EMBL" id="KPM32572.1"/>
    </source>
</evidence>
<dbReference type="AlphaFoldDB" id="A0A0N8H473"/>
<dbReference type="EMBL" id="LDJX01000002">
    <property type="protein sequence ID" value="KPM32572.1"/>
    <property type="molecule type" value="Genomic_DNA"/>
</dbReference>
<name>A0A0N8H473_9FLAO</name>
<evidence type="ECO:0008006" key="3">
    <source>
        <dbReference type="Google" id="ProtNLM"/>
    </source>
</evidence>
<reference evidence="1 2" key="1">
    <citation type="submission" date="2015-09" db="EMBL/GenBank/DDBJ databases">
        <title>Genome sequence of the marine flavobacterium Croceitalea dokdonensis DOKDO 023 that contains proton- and sodium-pumping rhodopsins.</title>
        <authorList>
            <person name="Kwon S.-K."/>
            <person name="Lee H.K."/>
            <person name="Kwak M.-J."/>
            <person name="Kim J.F."/>
        </authorList>
    </citation>
    <scope>NUCLEOTIDE SEQUENCE [LARGE SCALE GENOMIC DNA]</scope>
    <source>
        <strain evidence="1 2">DOKDO 023</strain>
    </source>
</reference>
<comment type="caution">
    <text evidence="1">The sequence shown here is derived from an EMBL/GenBank/DDBJ whole genome shotgun (WGS) entry which is preliminary data.</text>
</comment>
<gene>
    <name evidence="1" type="ORF">I595_990</name>
</gene>
<keyword evidence="2" id="KW-1185">Reference proteome</keyword>
<dbReference type="Proteomes" id="UP000050280">
    <property type="component" value="Unassembled WGS sequence"/>
</dbReference>
<protein>
    <recommendedName>
        <fullName evidence="3">Fibronectin type-III domain-containing protein</fullName>
    </recommendedName>
</protein>
<dbReference type="STRING" id="1300341.I595_990"/>
<organism evidence="1 2">
    <name type="scientific">Croceitalea dokdonensis DOKDO 023</name>
    <dbReference type="NCBI Taxonomy" id="1300341"/>
    <lineage>
        <taxon>Bacteria</taxon>
        <taxon>Pseudomonadati</taxon>
        <taxon>Bacteroidota</taxon>
        <taxon>Flavobacteriia</taxon>
        <taxon>Flavobacteriales</taxon>
        <taxon>Flavobacteriaceae</taxon>
        <taxon>Croceitalea</taxon>
    </lineage>
</organism>
<proteinExistence type="predicted"/>
<dbReference type="InterPro" id="IPR036116">
    <property type="entry name" value="FN3_sf"/>
</dbReference>